<feature type="compositionally biased region" description="Basic residues" evidence="1">
    <location>
        <begin position="453"/>
        <end position="470"/>
    </location>
</feature>
<feature type="compositionally biased region" description="Polar residues" evidence="1">
    <location>
        <begin position="174"/>
        <end position="184"/>
    </location>
</feature>
<gene>
    <name evidence="3" type="ORF">EDC05_005767</name>
</gene>
<evidence type="ECO:0000259" key="2">
    <source>
        <dbReference type="Pfam" id="PF15249"/>
    </source>
</evidence>
<feature type="domain" description="GLTSCR protein conserved" evidence="2">
    <location>
        <begin position="534"/>
        <end position="635"/>
    </location>
</feature>
<accession>A0ABQ8PEP3</accession>
<feature type="compositionally biased region" description="Polar residues" evidence="1">
    <location>
        <begin position="42"/>
        <end position="51"/>
    </location>
</feature>
<feature type="compositionally biased region" description="Polar residues" evidence="1">
    <location>
        <begin position="1"/>
        <end position="12"/>
    </location>
</feature>
<feature type="compositionally biased region" description="Polar residues" evidence="1">
    <location>
        <begin position="287"/>
        <end position="315"/>
    </location>
</feature>
<dbReference type="EMBL" id="JANBQD010000123">
    <property type="protein sequence ID" value="KAJ1987577.1"/>
    <property type="molecule type" value="Genomic_DNA"/>
</dbReference>
<feature type="region of interest" description="Disordered" evidence="1">
    <location>
        <begin position="148"/>
        <end position="315"/>
    </location>
</feature>
<feature type="region of interest" description="Disordered" evidence="1">
    <location>
        <begin position="406"/>
        <end position="488"/>
    </location>
</feature>
<reference evidence="3" key="1">
    <citation type="submission" date="2022-07" db="EMBL/GenBank/DDBJ databases">
        <title>Phylogenomic reconstructions and comparative analyses of Kickxellomycotina fungi.</title>
        <authorList>
            <person name="Reynolds N.K."/>
            <person name="Stajich J.E."/>
            <person name="Barry K."/>
            <person name="Grigoriev I.V."/>
            <person name="Crous P."/>
            <person name="Smith M.E."/>
        </authorList>
    </citation>
    <scope>NUCLEOTIDE SEQUENCE</scope>
    <source>
        <strain evidence="3">BCRC 34882</strain>
    </source>
</reference>
<dbReference type="InterPro" id="IPR015671">
    <property type="entry name" value="GSCR1_dom"/>
</dbReference>
<sequence>MSMSPGPSTTNVHKTDGRPLTKQTTPSTDTSSIGSSSRGTSQEPLENNTASAAAPIAHTHHQNTMQQRARPTTTPRPNNTTPRFRPPVSAQGPLGQTQLLRKIAVAGVTIEVVRQGSQIIYRLPGNMPVSALTPDQRTKVMEEIQRIRNSSTAPTNSARAPMIQQPSPRPPVLSKSSNNVSVATTPKPMSPAPQMPLLVRYPQQPPTRPAVRSSATKQNKHTTQQSADQQQRGSPAYSRPRPLLPNIAPRLVLSHPAGSDSMNTIPQSAPLPGSLASPATPFPGSLPQKQQQQTSLRSLTPNSVQKPPQQSMLASSAVTQRSALERMYQSAYLKLLSGPTEVLKRLNPPVDLSSIVKDDGLSATTDKAAISPAMLLQVLKALTKAQATQLANMYDRELKAGRGSLEIGTSGLRMPGIASQPQSGRSSPVPGTISDAGLDGDLDRTDSDSATPTKKRKVGKATKPPAKKRSISTSDPVSTSSLKVEKLPPRPMSYVHTDLIRIAQPSLADRRKRPSQTKHEAEVSRRFREALAMDHQMVQDPDWQTPFSGTRDIIQRLLPFHVFQYPDTAIDFVAEHMEDKICRSVSSLEKRYEDITARYNSILAKEASDSFYNVDNIQLDMQRLNYAKEQTEQLRDAQLQHDISLVGSVANTGNNSNRMSSNC</sequence>
<evidence type="ECO:0000313" key="4">
    <source>
        <dbReference type="Proteomes" id="UP001151295"/>
    </source>
</evidence>
<dbReference type="Pfam" id="PF15249">
    <property type="entry name" value="GLTSCR1"/>
    <property type="match status" value="1"/>
</dbReference>
<feature type="region of interest" description="Disordered" evidence="1">
    <location>
        <begin position="1"/>
        <end position="95"/>
    </location>
</feature>
<evidence type="ECO:0000313" key="3">
    <source>
        <dbReference type="EMBL" id="KAJ1987577.1"/>
    </source>
</evidence>
<feature type="compositionally biased region" description="Polar residues" evidence="1">
    <location>
        <begin position="148"/>
        <end position="158"/>
    </location>
</feature>
<dbReference type="Proteomes" id="UP001151295">
    <property type="component" value="Unassembled WGS sequence"/>
</dbReference>
<proteinExistence type="predicted"/>
<feature type="compositionally biased region" description="Low complexity" evidence="1">
    <location>
        <begin position="68"/>
        <end position="87"/>
    </location>
</feature>
<organism evidence="3 4">
    <name type="scientific">Coemansia umbellata</name>
    <dbReference type="NCBI Taxonomy" id="1424467"/>
    <lineage>
        <taxon>Eukaryota</taxon>
        <taxon>Fungi</taxon>
        <taxon>Fungi incertae sedis</taxon>
        <taxon>Zoopagomycota</taxon>
        <taxon>Kickxellomycotina</taxon>
        <taxon>Kickxellomycetes</taxon>
        <taxon>Kickxellales</taxon>
        <taxon>Kickxellaceae</taxon>
        <taxon>Coemansia</taxon>
    </lineage>
</organism>
<keyword evidence="4" id="KW-1185">Reference proteome</keyword>
<feature type="compositionally biased region" description="Low complexity" evidence="1">
    <location>
        <begin position="471"/>
        <end position="481"/>
    </location>
</feature>
<protein>
    <recommendedName>
        <fullName evidence="2">GLTSCR protein conserved domain-containing protein</fullName>
    </recommendedName>
</protein>
<evidence type="ECO:0000256" key="1">
    <source>
        <dbReference type="SAM" id="MobiDB-lite"/>
    </source>
</evidence>
<feature type="compositionally biased region" description="Low complexity" evidence="1">
    <location>
        <begin position="24"/>
        <end position="41"/>
    </location>
</feature>
<name>A0ABQ8PEP3_9FUNG</name>
<comment type="caution">
    <text evidence="3">The sequence shown here is derived from an EMBL/GenBank/DDBJ whole genome shotgun (WGS) entry which is preliminary data.</text>
</comment>
<feature type="compositionally biased region" description="Polar residues" evidence="1">
    <location>
        <begin position="213"/>
        <end position="233"/>
    </location>
</feature>